<proteinExistence type="inferred from homology"/>
<dbReference type="Pfam" id="PF22298">
    <property type="entry name" value="Tsr1_G-like"/>
    <property type="match status" value="1"/>
</dbReference>
<dbReference type="GO" id="GO:0003924">
    <property type="term" value="F:GTPase activity"/>
    <property type="evidence" value="ECO:0007669"/>
    <property type="project" value="TreeGrafter"/>
</dbReference>
<dbReference type="InterPro" id="IPR012948">
    <property type="entry name" value="AARP2CN"/>
</dbReference>
<comment type="subcellular location">
    <subcellularLocation>
        <location evidence="1">Nucleus</location>
        <location evidence="1">Nucleolus</location>
    </subcellularLocation>
</comment>
<evidence type="ECO:0000256" key="3">
    <source>
        <dbReference type="ARBA" id="ARBA00023242"/>
    </source>
</evidence>
<accession>A0A9P6D4E2</accession>
<feature type="region of interest" description="Disordered" evidence="5">
    <location>
        <begin position="331"/>
        <end position="371"/>
    </location>
</feature>
<dbReference type="Pfam" id="PF04950">
    <property type="entry name" value="RIBIOP_C"/>
    <property type="match status" value="2"/>
</dbReference>
<evidence type="ECO:0000256" key="2">
    <source>
        <dbReference type="ARBA" id="ARBA00022517"/>
    </source>
</evidence>
<dbReference type="GO" id="GO:0005525">
    <property type="term" value="F:GTP binding"/>
    <property type="evidence" value="ECO:0007669"/>
    <property type="project" value="TreeGrafter"/>
</dbReference>
<comment type="caution">
    <text evidence="7">The sequence shown here is derived from an EMBL/GenBank/DDBJ whole genome shotgun (WGS) entry which is preliminary data.</text>
</comment>
<dbReference type="InterPro" id="IPR039761">
    <property type="entry name" value="Bms1/Tsr1"/>
</dbReference>
<dbReference type="PROSITE" id="PS51714">
    <property type="entry name" value="G_BMS1"/>
    <property type="match status" value="1"/>
</dbReference>
<dbReference type="PANTHER" id="PTHR12858:SF1">
    <property type="entry name" value="PRE-RRNA-PROCESSING PROTEIN TSR1 HOMOLOG"/>
    <property type="match status" value="1"/>
</dbReference>
<dbReference type="EMBL" id="MU154636">
    <property type="protein sequence ID" value="KAF9490657.1"/>
    <property type="molecule type" value="Genomic_DNA"/>
</dbReference>
<gene>
    <name evidence="7" type="ORF">BDN71DRAFT_1511067</name>
</gene>
<dbReference type="Pfam" id="PF08142">
    <property type="entry name" value="AARP2CN"/>
    <property type="match status" value="1"/>
</dbReference>
<feature type="region of interest" description="Disordered" evidence="5">
    <location>
        <begin position="1"/>
        <end position="59"/>
    </location>
</feature>
<sequence>MVEAHHHRPTLKQTNKAFKSKHATKSSIRDAAKGRVSRQSPKTIHGSPNAAQTRLNRKNHAKQVQAHKRSAIVSATRLFNGVDGAPRIVAVVPLCPDVSTQETVKYMAEALDQNADDCPIAGVWKLRAERFRTSLQFITLPYKSFYTTLDACKVADYVVFVLSPTVEVDTFGDTLLRTLQGQGLPDVISVIPPTSSPLVDTKTKPGILKSLLSFVQYFVPTQTRVFDLSSGSDRVNAIRTMADGKPADVRWREGRAWVMGEHVEWEDEDNGTLKVTGVVRGTSLSANRLVHLPNYGDFQISKILSAPLPSTHKASNAGHMDVEAALLAEPDPSDADSLVSSNVPDDMANEQTWPTEEEMNGTGNGTDGADADVPDAANGATPKRVKRVPKGMSEYQAAWIVEDETEDEGGETGIETGAKDGEMDGIRDGEDEEMQDLVVDDDQDMESGRAVHFEDLDNEEEEKQLQTWRARTRTLEEQDDLQFPDEVDTPKDTPAHLRFQRYRGLQSFRTSPWDPYENLPRDYARIFQFEDFKRTERAVRKRAEMEVGVVLPGVRVTICIRGVPRAAAGVSFTVLFSLMQHEHKMSTLNFTVQRNTEYDGSVRSKDPLILCVGPRRLHINPIYSQHTRGGGKGANNVHKFERFLRPGITTVATTYGPVVFGNQPCVLLRESDDPQAPHLVAMGSFLNPDTTRVIAKRIILTGHPFKVHKKTATVRYMFFNRGNVTYHLHAITTSLTLVSFMRPFIYGPSNRQTCTLSYRDDDHDVHYYKPIQLHTKYGRTGHIRESLGTHGYFKAHFDGPINQMDTVCMSLYKRVFPKWSTLWKDGAEEVANAPSGAMDAMDLE</sequence>
<dbReference type="OrthoDB" id="119302at2759"/>
<dbReference type="PANTHER" id="PTHR12858">
    <property type="entry name" value="RIBOSOME BIOGENESIS PROTEIN"/>
    <property type="match status" value="1"/>
</dbReference>
<dbReference type="InterPro" id="IPR007034">
    <property type="entry name" value="BMS1_TSR1_C"/>
</dbReference>
<dbReference type="AlphaFoldDB" id="A0A9P6D4E2"/>
<dbReference type="SMART" id="SM01362">
    <property type="entry name" value="DUF663"/>
    <property type="match status" value="1"/>
</dbReference>
<feature type="compositionally biased region" description="Basic residues" evidence="5">
    <location>
        <begin position="1"/>
        <end position="10"/>
    </location>
</feature>
<dbReference type="SMART" id="SM00785">
    <property type="entry name" value="AARP2CN"/>
    <property type="match status" value="1"/>
</dbReference>
<reference evidence="7" key="1">
    <citation type="submission" date="2020-11" db="EMBL/GenBank/DDBJ databases">
        <authorList>
            <consortium name="DOE Joint Genome Institute"/>
            <person name="Ahrendt S."/>
            <person name="Riley R."/>
            <person name="Andreopoulos W."/>
            <person name="Labutti K."/>
            <person name="Pangilinan J."/>
            <person name="Ruiz-Duenas F.J."/>
            <person name="Barrasa J.M."/>
            <person name="Sanchez-Garcia M."/>
            <person name="Camarero S."/>
            <person name="Miyauchi S."/>
            <person name="Serrano A."/>
            <person name="Linde D."/>
            <person name="Babiker R."/>
            <person name="Drula E."/>
            <person name="Ayuso-Fernandez I."/>
            <person name="Pacheco R."/>
            <person name="Padilla G."/>
            <person name="Ferreira P."/>
            <person name="Barriuso J."/>
            <person name="Kellner H."/>
            <person name="Castanera R."/>
            <person name="Alfaro M."/>
            <person name="Ramirez L."/>
            <person name="Pisabarro A.G."/>
            <person name="Kuo A."/>
            <person name="Tritt A."/>
            <person name="Lipzen A."/>
            <person name="He G."/>
            <person name="Yan M."/>
            <person name="Ng V."/>
            <person name="Cullen D."/>
            <person name="Martin F."/>
            <person name="Rosso M.-N."/>
            <person name="Henrissat B."/>
            <person name="Hibbett D."/>
            <person name="Martinez A.T."/>
            <person name="Grigoriev I.V."/>
        </authorList>
    </citation>
    <scope>NUCLEOTIDE SEQUENCE</scope>
    <source>
        <strain evidence="7">ATCC 90797</strain>
    </source>
</reference>
<evidence type="ECO:0000256" key="4">
    <source>
        <dbReference type="ARBA" id="ARBA00038288"/>
    </source>
</evidence>
<evidence type="ECO:0000259" key="6">
    <source>
        <dbReference type="PROSITE" id="PS51714"/>
    </source>
</evidence>
<feature type="region of interest" description="Disordered" evidence="5">
    <location>
        <begin position="405"/>
        <end position="424"/>
    </location>
</feature>
<evidence type="ECO:0000256" key="5">
    <source>
        <dbReference type="SAM" id="MobiDB-lite"/>
    </source>
</evidence>
<evidence type="ECO:0000313" key="8">
    <source>
        <dbReference type="Proteomes" id="UP000807025"/>
    </source>
</evidence>
<keyword evidence="2" id="KW-0690">Ribosome biogenesis</keyword>
<evidence type="ECO:0000256" key="1">
    <source>
        <dbReference type="ARBA" id="ARBA00004604"/>
    </source>
</evidence>
<dbReference type="GO" id="GO:0000462">
    <property type="term" value="P:maturation of SSU-rRNA from tricistronic rRNA transcript (SSU-rRNA, 5.8S rRNA, LSU-rRNA)"/>
    <property type="evidence" value="ECO:0007669"/>
    <property type="project" value="TreeGrafter"/>
</dbReference>
<dbReference type="InterPro" id="IPR030387">
    <property type="entry name" value="G_Bms1/Tsr1_dom"/>
</dbReference>
<organism evidence="7 8">
    <name type="scientific">Pleurotus eryngii</name>
    <name type="common">Boletus of the steppes</name>
    <dbReference type="NCBI Taxonomy" id="5323"/>
    <lineage>
        <taxon>Eukaryota</taxon>
        <taxon>Fungi</taxon>
        <taxon>Dikarya</taxon>
        <taxon>Basidiomycota</taxon>
        <taxon>Agaricomycotina</taxon>
        <taxon>Agaricomycetes</taxon>
        <taxon>Agaricomycetidae</taxon>
        <taxon>Agaricales</taxon>
        <taxon>Pleurotineae</taxon>
        <taxon>Pleurotaceae</taxon>
        <taxon>Pleurotus</taxon>
    </lineage>
</organism>
<dbReference type="GO" id="GO:0005730">
    <property type="term" value="C:nucleolus"/>
    <property type="evidence" value="ECO:0007669"/>
    <property type="project" value="UniProtKB-SubCell"/>
</dbReference>
<evidence type="ECO:0000313" key="7">
    <source>
        <dbReference type="EMBL" id="KAF9490657.1"/>
    </source>
</evidence>
<keyword evidence="8" id="KW-1185">Reference proteome</keyword>
<dbReference type="GO" id="GO:0000479">
    <property type="term" value="P:endonucleolytic cleavage of tricistronic rRNA transcript (SSU-rRNA, 5.8S rRNA, LSU-rRNA)"/>
    <property type="evidence" value="ECO:0007669"/>
    <property type="project" value="TreeGrafter"/>
</dbReference>
<dbReference type="GO" id="GO:0034511">
    <property type="term" value="F:U3 snoRNA binding"/>
    <property type="evidence" value="ECO:0007669"/>
    <property type="project" value="TreeGrafter"/>
</dbReference>
<protein>
    <submittedName>
        <fullName evidence="7">Ribosome biogenesis protein tsr1</fullName>
    </submittedName>
</protein>
<keyword evidence="3" id="KW-0539">Nucleus</keyword>
<feature type="compositionally biased region" description="Polar residues" evidence="5">
    <location>
        <begin position="338"/>
        <end position="354"/>
    </location>
</feature>
<feature type="domain" description="Bms1-type G" evidence="6">
    <location>
        <begin position="85"/>
        <end position="247"/>
    </location>
</feature>
<dbReference type="Proteomes" id="UP000807025">
    <property type="component" value="Unassembled WGS sequence"/>
</dbReference>
<name>A0A9P6D4E2_PLEER</name>
<comment type="similarity">
    <text evidence="4">Belongs to the TRAFAC class translation factor GTPase superfamily. Bms1-like GTPase family. TSR1 subfamily.</text>
</comment>
<dbReference type="GO" id="GO:0030688">
    <property type="term" value="C:preribosome, small subunit precursor"/>
    <property type="evidence" value="ECO:0007669"/>
    <property type="project" value="TreeGrafter"/>
</dbReference>